<reference evidence="3" key="1">
    <citation type="submission" date="2015-07" db="EMBL/GenBank/DDBJ databases">
        <title>Draft genome sequence of a Pseudoalteromonas rubra strain, OCN096, isolated from Kaneohe Bay, Oahu, Hawaii.</title>
        <authorList>
            <person name="Beurmann S."/>
            <person name="Ushijima B."/>
            <person name="Belcaid M."/>
            <person name="Callahan S.M."/>
            <person name="Aeby G.S."/>
        </authorList>
    </citation>
    <scope>NUCLEOTIDE SEQUENCE [LARGE SCALE GENOMIC DNA]</scope>
    <source>
        <strain evidence="3">OCN096</strain>
    </source>
</reference>
<protein>
    <recommendedName>
        <fullName evidence="1">DUF6881 domain-containing protein</fullName>
    </recommendedName>
</protein>
<dbReference type="EMBL" id="LFZX01000168">
    <property type="protein sequence ID" value="KNC66271.1"/>
    <property type="molecule type" value="Genomic_DNA"/>
</dbReference>
<sequence length="92" mass="10637">MNYIKVKWVHNFTDEPVWLYSELNDSREETRKVEIFPDGSYCYAYDEKSSGTTLLSITPLPTLEEIAEDPQFLPEEIQIGEFEEAWAKAVSG</sequence>
<dbReference type="OrthoDB" id="288554at2"/>
<evidence type="ECO:0000259" key="1">
    <source>
        <dbReference type="Pfam" id="PF21812"/>
    </source>
</evidence>
<dbReference type="PATRIC" id="fig|43658.6.peg.1967"/>
<gene>
    <name evidence="2" type="ORF">AC626_18030</name>
</gene>
<dbReference type="Proteomes" id="UP000036850">
    <property type="component" value="Unassembled WGS sequence"/>
</dbReference>
<proteinExistence type="predicted"/>
<evidence type="ECO:0000313" key="3">
    <source>
        <dbReference type="Proteomes" id="UP000036850"/>
    </source>
</evidence>
<dbReference type="AlphaFoldDB" id="A0A0L0EPF2"/>
<dbReference type="InterPro" id="IPR049248">
    <property type="entry name" value="DUF6881"/>
</dbReference>
<organism evidence="2 3">
    <name type="scientific">Pseudoalteromonas rubra</name>
    <dbReference type="NCBI Taxonomy" id="43658"/>
    <lineage>
        <taxon>Bacteria</taxon>
        <taxon>Pseudomonadati</taxon>
        <taxon>Pseudomonadota</taxon>
        <taxon>Gammaproteobacteria</taxon>
        <taxon>Alteromonadales</taxon>
        <taxon>Pseudoalteromonadaceae</taxon>
        <taxon>Pseudoalteromonas</taxon>
    </lineage>
</organism>
<comment type="caution">
    <text evidence="2">The sequence shown here is derived from an EMBL/GenBank/DDBJ whole genome shotgun (WGS) entry which is preliminary data.</text>
</comment>
<accession>A0A0L0EPF2</accession>
<evidence type="ECO:0000313" key="2">
    <source>
        <dbReference type="EMBL" id="KNC66271.1"/>
    </source>
</evidence>
<dbReference type="Pfam" id="PF21812">
    <property type="entry name" value="DUF6881"/>
    <property type="match status" value="1"/>
</dbReference>
<name>A0A0L0EPF2_9GAMM</name>
<feature type="domain" description="DUF6881" evidence="1">
    <location>
        <begin position="2"/>
        <end position="90"/>
    </location>
</feature>